<gene>
    <name evidence="4" type="ORF">GCM10022247_58260</name>
</gene>
<dbReference type="Proteomes" id="UP001501747">
    <property type="component" value="Unassembled WGS sequence"/>
</dbReference>
<organism evidence="4 5">
    <name type="scientific">Allokutzneria multivorans</name>
    <dbReference type="NCBI Taxonomy" id="1142134"/>
    <lineage>
        <taxon>Bacteria</taxon>
        <taxon>Bacillati</taxon>
        <taxon>Actinomycetota</taxon>
        <taxon>Actinomycetes</taxon>
        <taxon>Pseudonocardiales</taxon>
        <taxon>Pseudonocardiaceae</taxon>
        <taxon>Allokutzneria</taxon>
    </lineage>
</organism>
<dbReference type="PANTHER" id="PTHR13504:SF38">
    <property type="entry name" value="FIDO DOMAIN-CONTAINING PROTEIN"/>
    <property type="match status" value="1"/>
</dbReference>
<dbReference type="InterPro" id="IPR036597">
    <property type="entry name" value="Fido-like_dom_sf"/>
</dbReference>
<keyword evidence="5" id="KW-1185">Reference proteome</keyword>
<dbReference type="PANTHER" id="PTHR13504">
    <property type="entry name" value="FIDO DOMAIN-CONTAINING PROTEIN DDB_G0283145"/>
    <property type="match status" value="1"/>
</dbReference>
<protein>
    <submittedName>
        <fullName evidence="4">Fic family protein</fullName>
    </submittedName>
</protein>
<accession>A0ABP7TG61</accession>
<dbReference type="InterPro" id="IPR040198">
    <property type="entry name" value="Fido_containing"/>
</dbReference>
<feature type="domain" description="Fido" evidence="3">
    <location>
        <begin position="188"/>
        <end position="345"/>
    </location>
</feature>
<evidence type="ECO:0000313" key="4">
    <source>
        <dbReference type="EMBL" id="GAA4025872.1"/>
    </source>
</evidence>
<name>A0ABP7TG61_9PSEU</name>
<dbReference type="SUPFAM" id="SSF46785">
    <property type="entry name" value="Winged helix' DNA-binding domain"/>
    <property type="match status" value="1"/>
</dbReference>
<dbReference type="InterPro" id="IPR001034">
    <property type="entry name" value="DeoR_HTH"/>
</dbReference>
<dbReference type="SUPFAM" id="SSF140931">
    <property type="entry name" value="Fic-like"/>
    <property type="match status" value="1"/>
</dbReference>
<keyword evidence="1" id="KW-0805">Transcription regulation</keyword>
<dbReference type="Gene3D" id="1.10.3290.10">
    <property type="entry name" value="Fido-like domain"/>
    <property type="match status" value="1"/>
</dbReference>
<evidence type="ECO:0000256" key="2">
    <source>
        <dbReference type="ARBA" id="ARBA00023163"/>
    </source>
</evidence>
<dbReference type="RefSeq" id="WP_344881593.1">
    <property type="nucleotide sequence ID" value="NZ_BAABAL010000019.1"/>
</dbReference>
<dbReference type="InterPro" id="IPR036390">
    <property type="entry name" value="WH_DNA-bd_sf"/>
</dbReference>
<keyword evidence="2" id="KW-0804">Transcription</keyword>
<dbReference type="PROSITE" id="PS51459">
    <property type="entry name" value="FIDO"/>
    <property type="match status" value="1"/>
</dbReference>
<comment type="caution">
    <text evidence="4">The sequence shown here is derived from an EMBL/GenBank/DDBJ whole genome shotgun (WGS) entry which is preliminary data.</text>
</comment>
<dbReference type="InterPro" id="IPR003812">
    <property type="entry name" value="Fido"/>
</dbReference>
<dbReference type="Pfam" id="PF08220">
    <property type="entry name" value="HTH_DeoR"/>
    <property type="match status" value="1"/>
</dbReference>
<sequence length="456" mass="51960">MKTPAPPPEFEKFLKKIQEEQPSRLIQIISSVPQSEMGAMAEYLPWDKFRYKFVPSAGMTIEELWFVAKFARIAMQRTLPLEDSAGKPFTYALPDVVFRAVEEVNRSASGSITLSEQVTNQATRDRYLVSSLMEEAITSSQLEGASTTRRVAKEMIRTGREPRDQHERMILNNYHAMRFVTELADEDLTPELICEIHRIVTDGTLESPAASGRFQLPGEGRVAVYDEEGKVLHVPPAAIDLPGRVARLCEFANSGSDDRQAYVPAVLRAITIHFMLGYDHPFEDGNGRTARALFYWSMLRQGFWLTEFLSISRILKGARGKYARSFLYTEQDDNDLTYFHIYHLEVIQRAVQELHQYLARKMEEVRSFQESLSLYPGEFNHRQLALLEGAVKNPSVHFTTISHSRSHGVTVETARRDLTALEQKGLLQRIRVSKALHWIPVRDVAEKLRSEAGDRG</sequence>
<reference evidence="5" key="1">
    <citation type="journal article" date="2019" name="Int. J. Syst. Evol. Microbiol.">
        <title>The Global Catalogue of Microorganisms (GCM) 10K type strain sequencing project: providing services to taxonomists for standard genome sequencing and annotation.</title>
        <authorList>
            <consortium name="The Broad Institute Genomics Platform"/>
            <consortium name="The Broad Institute Genome Sequencing Center for Infectious Disease"/>
            <person name="Wu L."/>
            <person name="Ma J."/>
        </authorList>
    </citation>
    <scope>NUCLEOTIDE SEQUENCE [LARGE SCALE GENOMIC DNA]</scope>
    <source>
        <strain evidence="5">JCM 17342</strain>
    </source>
</reference>
<evidence type="ECO:0000313" key="5">
    <source>
        <dbReference type="Proteomes" id="UP001501747"/>
    </source>
</evidence>
<evidence type="ECO:0000256" key="1">
    <source>
        <dbReference type="ARBA" id="ARBA00023015"/>
    </source>
</evidence>
<evidence type="ECO:0000259" key="3">
    <source>
        <dbReference type="PROSITE" id="PS51459"/>
    </source>
</evidence>
<proteinExistence type="predicted"/>
<dbReference type="EMBL" id="BAABAL010000019">
    <property type="protein sequence ID" value="GAA4025872.1"/>
    <property type="molecule type" value="Genomic_DNA"/>
</dbReference>
<dbReference type="Pfam" id="PF02661">
    <property type="entry name" value="Fic"/>
    <property type="match status" value="1"/>
</dbReference>